<sequence length="220" mass="24943">MSTVPGLLSLVLLLLTLRLQELVEACSCAPAHPQQAFCNSEIVIRAKIAGEKMVSPSNSSLSHFKMIQYEIKLVKMFKGFEKFKDIQYVYTPPYSSLCGVKLEANNKAQYLLSGRVWEDGRVMIGLCDFIEPWDNLSMSQKKSLNHRYDMGCDCRISRCYTLPCSTTAENECLWTDWLTDKSLNGHQAKHFACIKRTDGSCSWYRGGSPPEKEFMDISDP</sequence>
<evidence type="ECO:0000256" key="9">
    <source>
        <dbReference type="ARBA" id="ARBA00023157"/>
    </source>
</evidence>
<keyword evidence="8" id="KW-0862">Zinc</keyword>
<dbReference type="InterPro" id="IPR001820">
    <property type="entry name" value="TIMP"/>
</dbReference>
<evidence type="ECO:0000256" key="8">
    <source>
        <dbReference type="ARBA" id="ARBA00022833"/>
    </source>
</evidence>
<evidence type="ECO:0000256" key="6">
    <source>
        <dbReference type="ARBA" id="ARBA00022690"/>
    </source>
</evidence>
<dbReference type="Gene3D" id="3.90.370.10">
    <property type="entry name" value="Tissue inhibitor of metalloproteinase-1. Chain B, domain 1"/>
    <property type="match status" value="1"/>
</dbReference>
<keyword evidence="15" id="KW-1185">Reference proteome</keyword>
<gene>
    <name evidence="14" type="ORF">HHUSO_G18515</name>
</gene>
<dbReference type="EMBL" id="JAHFZB010000016">
    <property type="protein sequence ID" value="KAK6480735.1"/>
    <property type="molecule type" value="Genomic_DNA"/>
</dbReference>
<evidence type="ECO:0000256" key="10">
    <source>
        <dbReference type="ARBA" id="ARBA00023215"/>
    </source>
</evidence>
<comment type="caution">
    <text evidence="14">The sequence shown here is derived from an EMBL/GenBank/DDBJ whole genome shotgun (WGS) entry which is preliminary data.</text>
</comment>
<reference evidence="14 15" key="1">
    <citation type="submission" date="2021-05" db="EMBL/GenBank/DDBJ databases">
        <authorList>
            <person name="Zahm M."/>
            <person name="Klopp C."/>
            <person name="Cabau C."/>
            <person name="Kuhl H."/>
            <person name="Suciu R."/>
            <person name="Ciorpac M."/>
            <person name="Holostenco D."/>
            <person name="Gessner J."/>
            <person name="Wuertz S."/>
            <person name="Hohne C."/>
            <person name="Stock M."/>
            <person name="Gislard M."/>
            <person name="Lluch J."/>
            <person name="Milhes M."/>
            <person name="Lampietro C."/>
            <person name="Lopez Roques C."/>
            <person name="Donnadieu C."/>
            <person name="Du K."/>
            <person name="Schartl M."/>
            <person name="Guiguen Y."/>
        </authorList>
    </citation>
    <scope>NUCLEOTIDE SEQUENCE [LARGE SCALE GENOMIC DNA]</scope>
    <source>
        <strain evidence="14">Hh-F2</strain>
        <tissue evidence="14">Blood</tissue>
    </source>
</reference>
<evidence type="ECO:0000256" key="4">
    <source>
        <dbReference type="ARBA" id="ARBA00022525"/>
    </source>
</evidence>
<proteinExistence type="inferred from homology"/>
<dbReference type="PROSITE" id="PS50189">
    <property type="entry name" value="NTR"/>
    <property type="match status" value="1"/>
</dbReference>
<feature type="signal peptide" evidence="12">
    <location>
        <begin position="1"/>
        <end position="25"/>
    </location>
</feature>
<evidence type="ECO:0000256" key="2">
    <source>
        <dbReference type="ARBA" id="ARBA00011027"/>
    </source>
</evidence>
<accession>A0ABR0Z7B8</accession>
<evidence type="ECO:0000256" key="5">
    <source>
        <dbReference type="ARBA" id="ARBA00022608"/>
    </source>
</evidence>
<dbReference type="InterPro" id="IPR001134">
    <property type="entry name" value="Netrin_domain"/>
</dbReference>
<comment type="subcellular location">
    <subcellularLocation>
        <location evidence="1">Secreted</location>
    </subcellularLocation>
</comment>
<keyword evidence="12" id="KW-0732">Signal</keyword>
<dbReference type="GO" id="GO:0030414">
    <property type="term" value="F:peptidase inhibitor activity"/>
    <property type="evidence" value="ECO:0007669"/>
    <property type="project" value="UniProtKB-KW"/>
</dbReference>
<dbReference type="InterPro" id="IPR008993">
    <property type="entry name" value="TIMP-like_OB-fold"/>
</dbReference>
<evidence type="ECO:0000256" key="7">
    <source>
        <dbReference type="ARBA" id="ARBA00022723"/>
    </source>
</evidence>
<dbReference type="SUPFAM" id="SSF50242">
    <property type="entry name" value="TIMP-like"/>
    <property type="match status" value="1"/>
</dbReference>
<dbReference type="Pfam" id="PF00965">
    <property type="entry name" value="TIMP"/>
    <property type="match status" value="1"/>
</dbReference>
<protein>
    <recommendedName>
        <fullName evidence="3">Metalloproteinase inhibitor 4</fullName>
    </recommendedName>
    <alternativeName>
        <fullName evidence="11">Tissue inhibitor of metalloproteinases 4</fullName>
    </alternativeName>
</protein>
<comment type="similarity">
    <text evidence="2">Belongs to the protease inhibitor I35 (TIMP) family.</text>
</comment>
<dbReference type="InterPro" id="IPR030490">
    <property type="entry name" value="TIMP_CS"/>
</dbReference>
<evidence type="ECO:0000313" key="14">
    <source>
        <dbReference type="EMBL" id="KAK6480735.1"/>
    </source>
</evidence>
<dbReference type="Proteomes" id="UP001369086">
    <property type="component" value="Unassembled WGS sequence"/>
</dbReference>
<evidence type="ECO:0000256" key="1">
    <source>
        <dbReference type="ARBA" id="ARBA00004613"/>
    </source>
</evidence>
<dbReference type="PANTHER" id="PTHR11844:SF26">
    <property type="entry name" value="METALLOPROTEINASE INHIBITOR 4"/>
    <property type="match status" value="1"/>
</dbReference>
<organism evidence="14 15">
    <name type="scientific">Huso huso</name>
    <name type="common">Beluga</name>
    <name type="synonym">Acipenser huso</name>
    <dbReference type="NCBI Taxonomy" id="61971"/>
    <lineage>
        <taxon>Eukaryota</taxon>
        <taxon>Metazoa</taxon>
        <taxon>Chordata</taxon>
        <taxon>Craniata</taxon>
        <taxon>Vertebrata</taxon>
        <taxon>Euteleostomi</taxon>
        <taxon>Actinopterygii</taxon>
        <taxon>Chondrostei</taxon>
        <taxon>Acipenseriformes</taxon>
        <taxon>Acipenseridae</taxon>
        <taxon>Huso</taxon>
    </lineage>
</organism>
<dbReference type="SMART" id="SM00206">
    <property type="entry name" value="NTR"/>
    <property type="match status" value="1"/>
</dbReference>
<keyword evidence="9" id="KW-1015">Disulfide bond</keyword>
<dbReference type="PROSITE" id="PS00288">
    <property type="entry name" value="TIMP"/>
    <property type="match status" value="1"/>
</dbReference>
<dbReference type="PANTHER" id="PTHR11844">
    <property type="entry name" value="METALLOPROTEASE INHIBITOR"/>
    <property type="match status" value="1"/>
</dbReference>
<evidence type="ECO:0000313" key="15">
    <source>
        <dbReference type="Proteomes" id="UP001369086"/>
    </source>
</evidence>
<dbReference type="InterPro" id="IPR027465">
    <property type="entry name" value="TIMP_C"/>
</dbReference>
<feature type="domain" description="NTR" evidence="13">
    <location>
        <begin position="26"/>
        <end position="152"/>
    </location>
</feature>
<dbReference type="Gene3D" id="2.40.50.120">
    <property type="match status" value="1"/>
</dbReference>
<evidence type="ECO:0000256" key="3">
    <source>
        <dbReference type="ARBA" id="ARBA00013515"/>
    </source>
</evidence>
<keyword evidence="7" id="KW-0479">Metal-binding</keyword>
<feature type="chain" id="PRO_5045319477" description="Metalloproteinase inhibitor 4" evidence="12">
    <location>
        <begin position="26"/>
        <end position="220"/>
    </location>
</feature>
<evidence type="ECO:0000256" key="11">
    <source>
        <dbReference type="ARBA" id="ARBA00030105"/>
    </source>
</evidence>
<keyword evidence="4" id="KW-0964">Secreted</keyword>
<dbReference type="CDD" id="cd03585">
    <property type="entry name" value="NTR_TIMP"/>
    <property type="match status" value="1"/>
</dbReference>
<evidence type="ECO:0000259" key="13">
    <source>
        <dbReference type="PROSITE" id="PS50189"/>
    </source>
</evidence>
<evidence type="ECO:0000256" key="12">
    <source>
        <dbReference type="SAM" id="SignalP"/>
    </source>
</evidence>
<keyword evidence="5 14" id="KW-0483">Metalloprotease inhibitor</keyword>
<name>A0ABR0Z7B8_HUSHU</name>
<keyword evidence="10" id="KW-0481">Metalloenzyme inhibitor</keyword>
<keyword evidence="6 14" id="KW-0646">Protease inhibitor</keyword>